<dbReference type="EMBL" id="VSSQ01101480">
    <property type="protein sequence ID" value="MPN43218.1"/>
    <property type="molecule type" value="Genomic_DNA"/>
</dbReference>
<sequence length="81" mass="8920">MTCLQMLTPRELTGKVVSCVLCVCMCTNPVGQFIYGIVFEHIGNSAYLPFYAAALIMLGVTLFTHRIFDEIEPLMAGQAES</sequence>
<keyword evidence="1" id="KW-1133">Transmembrane helix</keyword>
<evidence type="ECO:0000313" key="2">
    <source>
        <dbReference type="EMBL" id="MPN43218.1"/>
    </source>
</evidence>
<feature type="transmembrane region" description="Helical" evidence="1">
    <location>
        <begin position="47"/>
        <end position="68"/>
    </location>
</feature>
<gene>
    <name evidence="2" type="ORF">SDC9_190777</name>
</gene>
<protein>
    <submittedName>
        <fullName evidence="2">Uncharacterized protein</fullName>
    </submittedName>
</protein>
<organism evidence="2">
    <name type="scientific">bioreactor metagenome</name>
    <dbReference type="NCBI Taxonomy" id="1076179"/>
    <lineage>
        <taxon>unclassified sequences</taxon>
        <taxon>metagenomes</taxon>
        <taxon>ecological metagenomes</taxon>
    </lineage>
</organism>
<dbReference type="InterPro" id="IPR036259">
    <property type="entry name" value="MFS_trans_sf"/>
</dbReference>
<dbReference type="SUPFAM" id="SSF103473">
    <property type="entry name" value="MFS general substrate transporter"/>
    <property type="match status" value="1"/>
</dbReference>
<name>A0A645HW25_9ZZZZ</name>
<evidence type="ECO:0000256" key="1">
    <source>
        <dbReference type="SAM" id="Phobius"/>
    </source>
</evidence>
<keyword evidence="1" id="KW-0472">Membrane</keyword>
<dbReference type="AlphaFoldDB" id="A0A645HW25"/>
<accession>A0A645HW25</accession>
<keyword evidence="1" id="KW-0812">Transmembrane</keyword>
<proteinExistence type="predicted"/>
<comment type="caution">
    <text evidence="2">The sequence shown here is derived from an EMBL/GenBank/DDBJ whole genome shotgun (WGS) entry which is preliminary data.</text>
</comment>
<feature type="transmembrane region" description="Helical" evidence="1">
    <location>
        <begin position="12"/>
        <end position="35"/>
    </location>
</feature>
<reference evidence="2" key="1">
    <citation type="submission" date="2019-08" db="EMBL/GenBank/DDBJ databases">
        <authorList>
            <person name="Kucharzyk K."/>
            <person name="Murdoch R.W."/>
            <person name="Higgins S."/>
            <person name="Loffler F."/>
        </authorList>
    </citation>
    <scope>NUCLEOTIDE SEQUENCE</scope>
</reference>